<keyword evidence="5 6" id="KW-0472">Membrane</keyword>
<feature type="transmembrane region" description="Helical" evidence="6">
    <location>
        <begin position="373"/>
        <end position="390"/>
    </location>
</feature>
<keyword evidence="2" id="KW-1003">Cell membrane</keyword>
<evidence type="ECO:0000256" key="2">
    <source>
        <dbReference type="ARBA" id="ARBA00022475"/>
    </source>
</evidence>
<keyword evidence="4 6" id="KW-1133">Transmembrane helix</keyword>
<evidence type="ECO:0000313" key="9">
    <source>
        <dbReference type="Proteomes" id="UP000326354"/>
    </source>
</evidence>
<dbReference type="InterPro" id="IPR018461">
    <property type="entry name" value="Na/H_Antiport_NhaC-like_C"/>
</dbReference>
<evidence type="ECO:0000256" key="3">
    <source>
        <dbReference type="ARBA" id="ARBA00022692"/>
    </source>
</evidence>
<accession>A0A5S9IWQ2</accession>
<name>A0A5S9IWQ2_UABAM</name>
<feature type="transmembrane region" description="Helical" evidence="6">
    <location>
        <begin position="177"/>
        <end position="200"/>
    </location>
</feature>
<feature type="domain" description="Na+/H+ antiporter NhaC-like C-terminal" evidence="7">
    <location>
        <begin position="299"/>
        <end position="576"/>
    </location>
</feature>
<feature type="transmembrane region" description="Helical" evidence="6">
    <location>
        <begin position="266"/>
        <end position="292"/>
    </location>
</feature>
<dbReference type="PANTHER" id="PTHR43478:SF1">
    <property type="entry name" value="NA+_H+ ANTIPORTER NHAC-LIKE C-TERMINAL DOMAIN-CONTAINING PROTEIN"/>
    <property type="match status" value="1"/>
</dbReference>
<proteinExistence type="predicted"/>
<evidence type="ECO:0000256" key="6">
    <source>
        <dbReference type="SAM" id="Phobius"/>
    </source>
</evidence>
<feature type="transmembrane region" description="Helical" evidence="6">
    <location>
        <begin position="565"/>
        <end position="584"/>
    </location>
</feature>
<protein>
    <submittedName>
        <fullName evidence="8">Sodium:proton antiporter</fullName>
    </submittedName>
</protein>
<feature type="transmembrane region" description="Helical" evidence="6">
    <location>
        <begin position="118"/>
        <end position="137"/>
    </location>
</feature>
<dbReference type="EMBL" id="AP019860">
    <property type="protein sequence ID" value="BBM87925.1"/>
    <property type="molecule type" value="Genomic_DNA"/>
</dbReference>
<dbReference type="GO" id="GO:0005886">
    <property type="term" value="C:plasma membrane"/>
    <property type="evidence" value="ECO:0007669"/>
    <property type="project" value="UniProtKB-SubCell"/>
</dbReference>
<keyword evidence="9" id="KW-1185">Reference proteome</keyword>
<feature type="transmembrane region" description="Helical" evidence="6">
    <location>
        <begin position="143"/>
        <end position="165"/>
    </location>
</feature>
<feature type="transmembrane region" description="Helical" evidence="6">
    <location>
        <begin position="428"/>
        <end position="448"/>
    </location>
</feature>
<organism evidence="8 9">
    <name type="scientific">Uabimicrobium amorphum</name>
    <dbReference type="NCBI Taxonomy" id="2596890"/>
    <lineage>
        <taxon>Bacteria</taxon>
        <taxon>Pseudomonadati</taxon>
        <taxon>Planctomycetota</taxon>
        <taxon>Candidatus Uabimicrobiia</taxon>
        <taxon>Candidatus Uabimicrobiales</taxon>
        <taxon>Candidatus Uabimicrobiaceae</taxon>
        <taxon>Candidatus Uabimicrobium</taxon>
    </lineage>
</organism>
<dbReference type="Proteomes" id="UP000326354">
    <property type="component" value="Chromosome"/>
</dbReference>
<evidence type="ECO:0000259" key="7">
    <source>
        <dbReference type="Pfam" id="PF03553"/>
    </source>
</evidence>
<sequence length="585" mass="63338">MQTFLKNATTFFSNAGFIAFFVAVSLSFYVGQFTSPTWTTTRVTIDAKQDDSGNFYYIYREKKQELSEPVSEDKAVLSAKNLQQLNAKGLAPSITEEVVFAVKDGKTLYYQITAKRHWQIWSLLPAFIAIVLCWWTREPITALSSGVICGVLLVGDIDVFTSALLPNIGTANAATILILYLWFLGGLLGIWAKTGASLAFAEYVTKKFVRGPKSAKLVAWFLGVIFFQGGTISAVLVGTTVKPIADKEKVSHEELSLIVDSTSSPIAAILAFNAWPGYVQAFLYVSGVAWLATEQDRVDFFFRSIPYSFYALFAVISTFLVSIDKLPSRTLRAARERARDTGALDAPGAEPLSSKELELAEVPGNYAPHMIDFLLPLFTILGIAIGTYIASGTPQILSAFGISLVLSMFLACFRGMKLRDVIEGMANGWKGVVLGSVILLLAICIGNVSKNAGGGAYLVDLLGSETPYYLLPAILLVICIVISFSTGTSWGTMAVTFPLGMPLSYAIAVNNGLADPQFYMMVCFATILNGSIFGDQCSPISDTTILSSMCTGCDLMDHVKSQIPVAVTSMLLALICWTVCVVVYA</sequence>
<dbReference type="OrthoDB" id="9762978at2"/>
<comment type="subcellular location">
    <subcellularLocation>
        <location evidence="1">Cell membrane</location>
        <topology evidence="1">Multi-pass membrane protein</topology>
    </subcellularLocation>
</comment>
<gene>
    <name evidence="8" type="ORF">UABAM_06340</name>
</gene>
<evidence type="ECO:0000256" key="4">
    <source>
        <dbReference type="ARBA" id="ARBA00022989"/>
    </source>
</evidence>
<feature type="transmembrane region" description="Helical" evidence="6">
    <location>
        <begin position="220"/>
        <end position="245"/>
    </location>
</feature>
<dbReference type="Pfam" id="PF03553">
    <property type="entry name" value="Na_H_antiporter"/>
    <property type="match status" value="1"/>
</dbReference>
<dbReference type="PANTHER" id="PTHR43478">
    <property type="entry name" value="NA+/H+ ANTIPORTER-RELATED"/>
    <property type="match status" value="1"/>
</dbReference>
<keyword evidence="3 6" id="KW-0812">Transmembrane</keyword>
<evidence type="ECO:0000256" key="5">
    <source>
        <dbReference type="ARBA" id="ARBA00023136"/>
    </source>
</evidence>
<dbReference type="KEGG" id="uam:UABAM_06340"/>
<dbReference type="AlphaFoldDB" id="A0A5S9IWQ2"/>
<feature type="transmembrane region" description="Helical" evidence="6">
    <location>
        <begin position="396"/>
        <end position="416"/>
    </location>
</feature>
<dbReference type="RefSeq" id="WP_151971928.1">
    <property type="nucleotide sequence ID" value="NZ_AP019860.1"/>
</dbReference>
<evidence type="ECO:0000256" key="1">
    <source>
        <dbReference type="ARBA" id="ARBA00004651"/>
    </source>
</evidence>
<feature type="transmembrane region" description="Helical" evidence="6">
    <location>
        <begin position="468"/>
        <end position="491"/>
    </location>
</feature>
<reference evidence="8 9" key="1">
    <citation type="submission" date="2019-08" db="EMBL/GenBank/DDBJ databases">
        <title>Complete genome sequence of Candidatus Uab amorphum.</title>
        <authorList>
            <person name="Shiratori T."/>
            <person name="Suzuki S."/>
            <person name="Kakizawa Y."/>
            <person name="Ishida K."/>
        </authorList>
    </citation>
    <scope>NUCLEOTIDE SEQUENCE [LARGE SCALE GENOMIC DNA]</scope>
    <source>
        <strain evidence="8 9">SRT547</strain>
    </source>
</reference>
<feature type="transmembrane region" description="Helical" evidence="6">
    <location>
        <begin position="304"/>
        <end position="323"/>
    </location>
</feature>
<feature type="transmembrane region" description="Helical" evidence="6">
    <location>
        <begin position="12"/>
        <end position="30"/>
    </location>
</feature>
<evidence type="ECO:0000313" key="8">
    <source>
        <dbReference type="EMBL" id="BBM87925.1"/>
    </source>
</evidence>